<organism evidence="2">
    <name type="scientific">Rathayibacter iranicus</name>
    <dbReference type="NCBI Taxonomy" id="59737"/>
    <lineage>
        <taxon>Bacteria</taxon>
        <taxon>Bacillati</taxon>
        <taxon>Actinomycetota</taxon>
        <taxon>Actinomycetes</taxon>
        <taxon>Micrococcales</taxon>
        <taxon>Microbacteriaceae</taxon>
        <taxon>Rathayibacter</taxon>
    </lineage>
</organism>
<dbReference type="AlphaFoldDB" id="A0A5J6SG34"/>
<reference evidence="2" key="1">
    <citation type="submission" date="2018-08" db="EMBL/GenBank/DDBJ databases">
        <title>Conservation of the tunicamycin-related biosynthetic gene cluster in the select agent Rathayibacter toxicus, and its identification in other Rathayibacter species.</title>
        <authorList>
            <person name="Tancos M.A."/>
            <person name="Sechler A.J."/>
            <person name="Davis E.W.Jr."/>
            <person name="Chang J.H."/>
            <person name="Rogers E.E."/>
        </authorList>
    </citation>
    <scope>NUCLEOTIDE SEQUENCE</scope>
    <source>
        <strain evidence="2">FH6</strain>
    </source>
</reference>
<proteinExistence type="predicted"/>
<accession>A0A5J6SG34</accession>
<evidence type="ECO:0000256" key="1">
    <source>
        <dbReference type="SAM" id="MobiDB-lite"/>
    </source>
</evidence>
<protein>
    <submittedName>
        <fullName evidence="2">Uncharacterized protein</fullName>
    </submittedName>
</protein>
<sequence>MLIRAHGHTEMVPWAPARATTGQANNHERCVVVQFIRLGHDTPGGSFSAGGADQVVAVVTSFRPPARGVLLPTRATECGPYREKSGLKRCDRLSNWKGLYRGLDEGNTAPRKTGQIRTGSTR</sequence>
<gene>
    <name evidence="2" type="primary">tunS</name>
</gene>
<dbReference type="EMBL" id="MH813488">
    <property type="protein sequence ID" value="QFF92431.1"/>
    <property type="molecule type" value="Genomic_DNA"/>
</dbReference>
<evidence type="ECO:0000313" key="2">
    <source>
        <dbReference type="EMBL" id="QFF92431.1"/>
    </source>
</evidence>
<feature type="region of interest" description="Disordered" evidence="1">
    <location>
        <begin position="101"/>
        <end position="122"/>
    </location>
</feature>
<name>A0A5J6SG34_9MICO</name>